<proteinExistence type="predicted"/>
<evidence type="ECO:0000313" key="2">
    <source>
        <dbReference type="EMBL" id="GGX67814.1"/>
    </source>
</evidence>
<organism evidence="2 3">
    <name type="scientific">Saccharospirillum salsuginis</name>
    <dbReference type="NCBI Taxonomy" id="418750"/>
    <lineage>
        <taxon>Bacteria</taxon>
        <taxon>Pseudomonadati</taxon>
        <taxon>Pseudomonadota</taxon>
        <taxon>Gammaproteobacteria</taxon>
        <taxon>Oceanospirillales</taxon>
        <taxon>Saccharospirillaceae</taxon>
        <taxon>Saccharospirillum</taxon>
    </lineage>
</organism>
<dbReference type="AlphaFoldDB" id="A0A918KL16"/>
<protein>
    <submittedName>
        <fullName evidence="2">NAD(P)-dependent oxidoreductase</fullName>
    </submittedName>
</protein>
<gene>
    <name evidence="2" type="ORF">GCM10007392_39370</name>
</gene>
<sequence>MILITGSSGQVGQATLRHLRPTDAIVRCADRDASPGEPDSVRFDFLDPDTFEAALAGVDVVLLIRPPQLAKPRQDMLPFLMACKRDGIRRVVFLSLQGADRNGFTPHAKIEGLIRECGLDFTFLRPSFFMQNLTGTHRAEIRDEQRIMVPAGQGRTNFIDVDDIGAVAARVLIEDGHTNRAYELTGSDSWTYAEVADRLSRTTGRLIRYERPGVFRFLAHHLRKGTPFRFALVMAAIYTIARLGRASGTTDTVRQLLGRPPRSLPDFIEEHRDLWLT</sequence>
<dbReference type="RefSeq" id="WP_189611949.1">
    <property type="nucleotide sequence ID" value="NZ_BMXR01000011.1"/>
</dbReference>
<dbReference type="SUPFAM" id="SSF51735">
    <property type="entry name" value="NAD(P)-binding Rossmann-fold domains"/>
    <property type="match status" value="1"/>
</dbReference>
<dbReference type="PANTHER" id="PTHR43162:SF1">
    <property type="entry name" value="PRESTALK A DIFFERENTIATION PROTEIN A"/>
    <property type="match status" value="1"/>
</dbReference>
<evidence type="ECO:0000259" key="1">
    <source>
        <dbReference type="Pfam" id="PF05368"/>
    </source>
</evidence>
<dbReference type="Proteomes" id="UP000626148">
    <property type="component" value="Unassembled WGS sequence"/>
</dbReference>
<accession>A0A918KL16</accession>
<reference evidence="2" key="1">
    <citation type="journal article" date="2014" name="Int. J. Syst. Evol. Microbiol.">
        <title>Complete genome sequence of Corynebacterium casei LMG S-19264T (=DSM 44701T), isolated from a smear-ripened cheese.</title>
        <authorList>
            <consortium name="US DOE Joint Genome Institute (JGI-PGF)"/>
            <person name="Walter F."/>
            <person name="Albersmeier A."/>
            <person name="Kalinowski J."/>
            <person name="Ruckert C."/>
        </authorList>
    </citation>
    <scope>NUCLEOTIDE SEQUENCE</scope>
    <source>
        <strain evidence="2">KCTC 22169</strain>
    </source>
</reference>
<dbReference type="Gene3D" id="3.40.50.720">
    <property type="entry name" value="NAD(P)-binding Rossmann-like Domain"/>
    <property type="match status" value="1"/>
</dbReference>
<keyword evidence="3" id="KW-1185">Reference proteome</keyword>
<dbReference type="PANTHER" id="PTHR43162">
    <property type="match status" value="1"/>
</dbReference>
<dbReference type="Pfam" id="PF05368">
    <property type="entry name" value="NmrA"/>
    <property type="match status" value="1"/>
</dbReference>
<dbReference type="InterPro" id="IPR008030">
    <property type="entry name" value="NmrA-like"/>
</dbReference>
<dbReference type="InterPro" id="IPR051604">
    <property type="entry name" value="Ergot_Alk_Oxidoreductase"/>
</dbReference>
<feature type="domain" description="NmrA-like" evidence="1">
    <location>
        <begin position="2"/>
        <end position="239"/>
    </location>
</feature>
<evidence type="ECO:0000313" key="3">
    <source>
        <dbReference type="Proteomes" id="UP000626148"/>
    </source>
</evidence>
<name>A0A918KL16_9GAMM</name>
<dbReference type="CDD" id="cd05269">
    <property type="entry name" value="TMR_SDR_a"/>
    <property type="match status" value="1"/>
</dbReference>
<reference evidence="2" key="2">
    <citation type="submission" date="2020-09" db="EMBL/GenBank/DDBJ databases">
        <authorList>
            <person name="Sun Q."/>
            <person name="Kim S."/>
        </authorList>
    </citation>
    <scope>NUCLEOTIDE SEQUENCE</scope>
    <source>
        <strain evidence="2">KCTC 22169</strain>
    </source>
</reference>
<dbReference type="Gene3D" id="3.90.25.10">
    <property type="entry name" value="UDP-galactose 4-epimerase, domain 1"/>
    <property type="match status" value="1"/>
</dbReference>
<dbReference type="InterPro" id="IPR036291">
    <property type="entry name" value="NAD(P)-bd_dom_sf"/>
</dbReference>
<comment type="caution">
    <text evidence="2">The sequence shown here is derived from an EMBL/GenBank/DDBJ whole genome shotgun (WGS) entry which is preliminary data.</text>
</comment>
<dbReference type="EMBL" id="BMXR01000011">
    <property type="protein sequence ID" value="GGX67814.1"/>
    <property type="molecule type" value="Genomic_DNA"/>
</dbReference>